<evidence type="ECO:0000313" key="2">
    <source>
        <dbReference type="Proteomes" id="UP001638806"/>
    </source>
</evidence>
<accession>A0ACC4EAL0</accession>
<sequence>MQPYKPPSSAIASDSPPGSAREAAPPLSDGEGPPLQGHAEGVAARAVSKKKQRTEPVKLRRRPRTYSFSPGRNDSIRVDRPHAGRQPAGRAGGAADTGQQELAWTRTPTLHHKNNPVPSRRRSSKRRREDHEREAEIKAMSAHMPTRPGADAWTTGGALSKQSSKRAKTNAAAGQWEKPTSNVSLPLPDSIRSSRSSDSDFVAYKISALDSLAPRPTLRYAQGSRWTPSRASDPAGSGMQKKRVAEWDAIPEGALDARKRIDDLADGLDARDLRELMERDNRRRERKRQLEQERVERRLARRAEKQRRDEAEARKTGTPPPENLERGVLGQEPSALETQTTAAAAAASVVIPVPHPKPPTAREAQASTASQSSLLGGLLRAKKSLSKSTLGSDKDRMVVDDEPRKDSVGSNKHARLSISSFLRWGGRSRRNSGPSSFSNTSREEMQAAAQAQAEALAKLQGEDVPHGNYLASKAGAAPKRTRSRFREDLPDFPLSPPDSRVQSPESEPLPLPMVAEVKTPETESRPTVSSRLGTPTSAPRHIQGAQPAATSDDKVYGAQSAEDPYQSISLASIDSEGSWLSGRIGSKRSTTLRDSIAKASHRDHAMTESPSSGTPDETAITDDDYLSRLAPHRHSGVMTAGRPSGEGQPSSDEDEPMREGDVKWGAVGARPHLVQYHEHNRDTMRSHEVLMNMESGDDDSEAPISPVSPVSPVSLEKADLQRARSVNVRQGHSRNFSAGSAKLLDIYPREPLEQRQA</sequence>
<name>A0ACC4EAL0_PURLI</name>
<protein>
    <submittedName>
        <fullName evidence="1">Uncharacterized protein</fullName>
    </submittedName>
</protein>
<keyword evidence="2" id="KW-1185">Reference proteome</keyword>
<dbReference type="Proteomes" id="UP001638806">
    <property type="component" value="Unassembled WGS sequence"/>
</dbReference>
<evidence type="ECO:0000313" key="1">
    <source>
        <dbReference type="EMBL" id="KAL3965680.1"/>
    </source>
</evidence>
<gene>
    <name evidence="1" type="ORF">ACCO45_002684</name>
</gene>
<dbReference type="EMBL" id="JBGNUJ010000002">
    <property type="protein sequence ID" value="KAL3965680.1"/>
    <property type="molecule type" value="Genomic_DNA"/>
</dbReference>
<organism evidence="1 2">
    <name type="scientific">Purpureocillium lilacinum</name>
    <name type="common">Paecilomyces lilacinus</name>
    <dbReference type="NCBI Taxonomy" id="33203"/>
    <lineage>
        <taxon>Eukaryota</taxon>
        <taxon>Fungi</taxon>
        <taxon>Dikarya</taxon>
        <taxon>Ascomycota</taxon>
        <taxon>Pezizomycotina</taxon>
        <taxon>Sordariomycetes</taxon>
        <taxon>Hypocreomycetidae</taxon>
        <taxon>Hypocreales</taxon>
        <taxon>Ophiocordycipitaceae</taxon>
        <taxon>Purpureocillium</taxon>
    </lineage>
</organism>
<comment type="caution">
    <text evidence="1">The sequence shown here is derived from an EMBL/GenBank/DDBJ whole genome shotgun (WGS) entry which is preliminary data.</text>
</comment>
<reference evidence="1" key="1">
    <citation type="submission" date="2024-12" db="EMBL/GenBank/DDBJ databases">
        <title>Comparative genomics and development of molecular markers within Purpureocillium lilacinum and among Purpureocillium species.</title>
        <authorList>
            <person name="Yeh Z.-Y."/>
            <person name="Ni N.-T."/>
            <person name="Lo P.-H."/>
            <person name="Mushyakhwo K."/>
            <person name="Lin C.-F."/>
            <person name="Nai Y.-S."/>
        </authorList>
    </citation>
    <scope>NUCLEOTIDE SEQUENCE</scope>
    <source>
        <strain evidence="1">NCHU-NPUST-175</strain>
    </source>
</reference>
<proteinExistence type="predicted"/>